<gene>
    <name evidence="2" type="ORF">SAMN04488544_2013</name>
</gene>
<evidence type="ECO:0000256" key="1">
    <source>
        <dbReference type="SAM" id="Phobius"/>
    </source>
</evidence>
<organism evidence="2 3">
    <name type="scientific">Microlunatus sagamiharensis</name>
    <dbReference type="NCBI Taxonomy" id="546874"/>
    <lineage>
        <taxon>Bacteria</taxon>
        <taxon>Bacillati</taxon>
        <taxon>Actinomycetota</taxon>
        <taxon>Actinomycetes</taxon>
        <taxon>Propionibacteriales</taxon>
        <taxon>Propionibacteriaceae</taxon>
        <taxon>Microlunatus</taxon>
    </lineage>
</organism>
<sequence>MTDAAPPFSGDARARVVGGLVCGVLALACLTYALAAWSWDGGVAALLLLIALLVGVRSRSMQLEFEVGQQERHRVVFSFNKFWGNLAVTVDGHSVVRDLRTLSVSLTKTYHLTVGDREIHQVRIEKDRARLLAGARRQPVRAYVDDVLTAEGVA</sequence>
<dbReference type="Proteomes" id="UP000198825">
    <property type="component" value="Chromosome I"/>
</dbReference>
<feature type="transmembrane region" description="Helical" evidence="1">
    <location>
        <begin position="39"/>
        <end position="56"/>
    </location>
</feature>
<evidence type="ECO:0000313" key="2">
    <source>
        <dbReference type="EMBL" id="SDU92208.1"/>
    </source>
</evidence>
<keyword evidence="1" id="KW-1133">Transmembrane helix</keyword>
<dbReference type="EMBL" id="LT629799">
    <property type="protein sequence ID" value="SDU92208.1"/>
    <property type="molecule type" value="Genomic_DNA"/>
</dbReference>
<dbReference type="STRING" id="546874.SAMN04488544_2013"/>
<feature type="transmembrane region" description="Helical" evidence="1">
    <location>
        <begin position="12"/>
        <end position="33"/>
    </location>
</feature>
<evidence type="ECO:0000313" key="3">
    <source>
        <dbReference type="Proteomes" id="UP000198825"/>
    </source>
</evidence>
<protein>
    <submittedName>
        <fullName evidence="2">Uncharacterized protein</fullName>
    </submittedName>
</protein>
<keyword evidence="3" id="KW-1185">Reference proteome</keyword>
<reference evidence="3" key="1">
    <citation type="submission" date="2016-10" db="EMBL/GenBank/DDBJ databases">
        <authorList>
            <person name="Varghese N."/>
            <person name="Submissions S."/>
        </authorList>
    </citation>
    <scope>NUCLEOTIDE SEQUENCE [LARGE SCALE GENOMIC DNA]</scope>
    <source>
        <strain evidence="3">DSM 21743</strain>
    </source>
</reference>
<dbReference type="RefSeq" id="WP_197680701.1">
    <property type="nucleotide sequence ID" value="NZ_LT629799.1"/>
</dbReference>
<dbReference type="AlphaFoldDB" id="A0A1H2MGW5"/>
<keyword evidence="1" id="KW-0812">Transmembrane</keyword>
<name>A0A1H2MGW5_9ACTN</name>
<proteinExistence type="predicted"/>
<keyword evidence="1" id="KW-0472">Membrane</keyword>
<accession>A0A1H2MGW5</accession>